<protein>
    <recommendedName>
        <fullName evidence="6">Xylanolytic transcriptional activator regulatory domain-containing protein</fullName>
    </recommendedName>
</protein>
<feature type="domain" description="Xylanolytic transcriptional activator regulatory" evidence="6">
    <location>
        <begin position="185"/>
        <end position="259"/>
    </location>
</feature>
<dbReference type="GO" id="GO:0043565">
    <property type="term" value="F:sequence-specific DNA binding"/>
    <property type="evidence" value="ECO:0007669"/>
    <property type="project" value="TreeGrafter"/>
</dbReference>
<dbReference type="CDD" id="cd12148">
    <property type="entry name" value="fungal_TF_MHR"/>
    <property type="match status" value="1"/>
</dbReference>
<gene>
    <name evidence="7" type="ORF">BGAL_0690g00010</name>
</gene>
<evidence type="ECO:0000313" key="7">
    <source>
        <dbReference type="EMBL" id="THV44244.1"/>
    </source>
</evidence>
<dbReference type="SMART" id="SM00906">
    <property type="entry name" value="Fungal_trans"/>
    <property type="match status" value="1"/>
</dbReference>
<evidence type="ECO:0000256" key="1">
    <source>
        <dbReference type="ARBA" id="ARBA00004123"/>
    </source>
</evidence>
<evidence type="ECO:0000313" key="8">
    <source>
        <dbReference type="Proteomes" id="UP000308671"/>
    </source>
</evidence>
<sequence length="579" mass="66931">MPPAIGSFGENLNFNQMMSQPQQPAGSSSTANQIQEAQQVFDPNTPVSVLAYGDLPMPISQPGLVTLPSPDEGAKLVQIYFDKFSPSILFLHRPSVERWTDELLEAGGNLLEAGYLKSRDAIVFMIFASAETYSAKSEWVDTSMLNFQLAEEQLQSETGPPHLISVQARLLQCYYLIARSRINQCWSSFSNVVSLIFTLELSRHYSKRCVIDLVEVECQKRVFWAAFFLDKFLSYALDRPQRLKIDDIDQELPRILNDRQFTPNNLVPAFPGDLSTNLASNLQFELAIITSNILDQFYGFRKHEPEERLRLVQSYLVTTFPAWKKKAEPLIQAKLEDLDEVQNRQRSELWLSYHHTKILLLRTYILVPEGDEARDGMIDKLTNACKFICDIVKPRPRGFLKEHEEKLRKHEFPIYADFIKSDAFRSAWFPQYIMFTAATVTCITSVQNPTQVCKPDNTVMHKINILHEPLKRIGFPGSFIKVCASVLNELRIAVDVSMMRRYSKLEDMDYDDEEVADEHTDLERYMMVIEERLGEDVWEECMKMCLSRDECDIMIQFRCWGFAKLANRMMERELEVRIN</sequence>
<dbReference type="AlphaFoldDB" id="A0A4S8QU77"/>
<dbReference type="Pfam" id="PF04082">
    <property type="entry name" value="Fungal_trans"/>
    <property type="match status" value="1"/>
</dbReference>
<keyword evidence="4" id="KW-0804">Transcription</keyword>
<name>A0A4S8QU77_9HELO</name>
<organism evidence="7 8">
    <name type="scientific">Botrytis galanthina</name>
    <dbReference type="NCBI Taxonomy" id="278940"/>
    <lineage>
        <taxon>Eukaryota</taxon>
        <taxon>Fungi</taxon>
        <taxon>Dikarya</taxon>
        <taxon>Ascomycota</taxon>
        <taxon>Pezizomycotina</taxon>
        <taxon>Leotiomycetes</taxon>
        <taxon>Helotiales</taxon>
        <taxon>Sclerotiniaceae</taxon>
        <taxon>Botrytis</taxon>
    </lineage>
</organism>
<dbReference type="OrthoDB" id="3266505at2759"/>
<evidence type="ECO:0000256" key="4">
    <source>
        <dbReference type="ARBA" id="ARBA00023163"/>
    </source>
</evidence>
<keyword evidence="5" id="KW-0539">Nucleus</keyword>
<dbReference type="GO" id="GO:0005634">
    <property type="term" value="C:nucleus"/>
    <property type="evidence" value="ECO:0007669"/>
    <property type="project" value="UniProtKB-SubCell"/>
</dbReference>
<comment type="caution">
    <text evidence="7">The sequence shown here is derived from an EMBL/GenBank/DDBJ whole genome shotgun (WGS) entry which is preliminary data.</text>
</comment>
<dbReference type="GO" id="GO:0045944">
    <property type="term" value="P:positive regulation of transcription by RNA polymerase II"/>
    <property type="evidence" value="ECO:0007669"/>
    <property type="project" value="TreeGrafter"/>
</dbReference>
<dbReference type="PANTHER" id="PTHR47540">
    <property type="entry name" value="THIAMINE REPRESSIBLE GENES REGULATORY PROTEIN THI5"/>
    <property type="match status" value="1"/>
</dbReference>
<dbReference type="PANTHER" id="PTHR47540:SF2">
    <property type="entry name" value="ZN(II)2CYS6 TRANSCRIPTION FACTOR (EUROFUNG)"/>
    <property type="match status" value="1"/>
</dbReference>
<dbReference type="GO" id="GO:0006351">
    <property type="term" value="P:DNA-templated transcription"/>
    <property type="evidence" value="ECO:0007669"/>
    <property type="project" value="InterPro"/>
</dbReference>
<evidence type="ECO:0000256" key="5">
    <source>
        <dbReference type="ARBA" id="ARBA00023242"/>
    </source>
</evidence>
<keyword evidence="2" id="KW-0805">Transcription regulation</keyword>
<dbReference type="InterPro" id="IPR051711">
    <property type="entry name" value="Stress_Response_Reg"/>
</dbReference>
<evidence type="ECO:0000259" key="6">
    <source>
        <dbReference type="SMART" id="SM00906"/>
    </source>
</evidence>
<reference evidence="7 8" key="1">
    <citation type="submission" date="2017-12" db="EMBL/GenBank/DDBJ databases">
        <title>Comparative genomics of Botrytis spp.</title>
        <authorList>
            <person name="Valero-Jimenez C.A."/>
            <person name="Tapia P."/>
            <person name="Veloso J."/>
            <person name="Silva-Moreno E."/>
            <person name="Staats M."/>
            <person name="Valdes J.H."/>
            <person name="Van Kan J.A.L."/>
        </authorList>
    </citation>
    <scope>NUCLEOTIDE SEQUENCE [LARGE SCALE GENOMIC DNA]</scope>
    <source>
        <strain evidence="7 8">MUCL435</strain>
    </source>
</reference>
<keyword evidence="3" id="KW-0238">DNA-binding</keyword>
<dbReference type="InterPro" id="IPR007219">
    <property type="entry name" value="XnlR_reg_dom"/>
</dbReference>
<accession>A0A4S8QU77</accession>
<comment type="subcellular location">
    <subcellularLocation>
        <location evidence="1">Nucleus</location>
    </subcellularLocation>
</comment>
<evidence type="ECO:0000256" key="3">
    <source>
        <dbReference type="ARBA" id="ARBA00023125"/>
    </source>
</evidence>
<dbReference type="Proteomes" id="UP000308671">
    <property type="component" value="Unassembled WGS sequence"/>
</dbReference>
<evidence type="ECO:0000256" key="2">
    <source>
        <dbReference type="ARBA" id="ARBA00023015"/>
    </source>
</evidence>
<proteinExistence type="predicted"/>
<dbReference type="EMBL" id="PQXL01000686">
    <property type="protein sequence ID" value="THV44244.1"/>
    <property type="molecule type" value="Genomic_DNA"/>
</dbReference>
<dbReference type="GO" id="GO:0008270">
    <property type="term" value="F:zinc ion binding"/>
    <property type="evidence" value="ECO:0007669"/>
    <property type="project" value="InterPro"/>
</dbReference>
<keyword evidence="8" id="KW-1185">Reference proteome</keyword>